<feature type="non-terminal residue" evidence="2">
    <location>
        <position position="1"/>
    </location>
</feature>
<feature type="signal peptide" evidence="1">
    <location>
        <begin position="1"/>
        <end position="17"/>
    </location>
</feature>
<proteinExistence type="predicted"/>
<organism evidence="2">
    <name type="scientific">Arion vulgaris</name>
    <dbReference type="NCBI Taxonomy" id="1028688"/>
    <lineage>
        <taxon>Eukaryota</taxon>
        <taxon>Metazoa</taxon>
        <taxon>Spiralia</taxon>
        <taxon>Lophotrochozoa</taxon>
        <taxon>Mollusca</taxon>
        <taxon>Gastropoda</taxon>
        <taxon>Heterobranchia</taxon>
        <taxon>Euthyneura</taxon>
        <taxon>Panpulmonata</taxon>
        <taxon>Eupulmonata</taxon>
        <taxon>Stylommatophora</taxon>
        <taxon>Helicina</taxon>
        <taxon>Arionoidea</taxon>
        <taxon>Arionidae</taxon>
        <taxon>Arion</taxon>
    </lineage>
</organism>
<feature type="chain" id="PRO_5005171296" description="G-protein coupled receptors family 1 profile domain-containing protein" evidence="1">
    <location>
        <begin position="18"/>
        <end position="55"/>
    </location>
</feature>
<evidence type="ECO:0000256" key="1">
    <source>
        <dbReference type="SAM" id="SignalP"/>
    </source>
</evidence>
<evidence type="ECO:0000313" key="2">
    <source>
        <dbReference type="EMBL" id="CEK97364.1"/>
    </source>
</evidence>
<protein>
    <recommendedName>
        <fullName evidence="3">G-protein coupled receptors family 1 profile domain-containing protein</fullName>
    </recommendedName>
</protein>
<name>A0A0B7BVY4_9EUPU</name>
<reference evidence="2" key="1">
    <citation type="submission" date="2014-12" db="EMBL/GenBank/DDBJ databases">
        <title>Insight into the proteome of Arion vulgaris.</title>
        <authorList>
            <person name="Aradska J."/>
            <person name="Bulat T."/>
            <person name="Smidak R."/>
            <person name="Sarate P."/>
            <person name="Gangsoo J."/>
            <person name="Sialana F."/>
            <person name="Bilban M."/>
            <person name="Lubec G."/>
        </authorList>
    </citation>
    <scope>NUCLEOTIDE SEQUENCE</scope>
    <source>
        <tissue evidence="2">Skin</tissue>
    </source>
</reference>
<evidence type="ECO:0008006" key="3">
    <source>
        <dbReference type="Google" id="ProtNLM"/>
    </source>
</evidence>
<accession>A0A0B7BVY4</accession>
<dbReference type="AlphaFoldDB" id="A0A0B7BVY4"/>
<dbReference type="EMBL" id="HACG01050499">
    <property type="protein sequence ID" value="CEK97364.1"/>
    <property type="molecule type" value="Transcribed_RNA"/>
</dbReference>
<sequence length="55" mass="6062">IFLLMTNTLLLVQVTKRPQCMKLSFNLTVETLLLLPTPGGLSCVNINEIAVTRSC</sequence>
<keyword evidence="1" id="KW-0732">Signal</keyword>
<gene>
    <name evidence="2" type="primary">ORF215560</name>
</gene>